<feature type="transmembrane region" description="Helical" evidence="6">
    <location>
        <begin position="129"/>
        <end position="150"/>
    </location>
</feature>
<dbReference type="RefSeq" id="WP_200313605.1">
    <property type="nucleotide sequence ID" value="NZ_JAENJH010000001.1"/>
</dbReference>
<feature type="transmembrane region" description="Helical" evidence="6">
    <location>
        <begin position="43"/>
        <end position="61"/>
    </location>
</feature>
<evidence type="ECO:0000259" key="7">
    <source>
        <dbReference type="PROSITE" id="PS50850"/>
    </source>
</evidence>
<dbReference type="Proteomes" id="UP000635245">
    <property type="component" value="Unassembled WGS sequence"/>
</dbReference>
<evidence type="ECO:0000256" key="3">
    <source>
        <dbReference type="ARBA" id="ARBA00022692"/>
    </source>
</evidence>
<evidence type="ECO:0000256" key="5">
    <source>
        <dbReference type="ARBA" id="ARBA00023136"/>
    </source>
</evidence>
<evidence type="ECO:0000256" key="2">
    <source>
        <dbReference type="ARBA" id="ARBA00022475"/>
    </source>
</evidence>
<keyword evidence="3 6" id="KW-0812">Transmembrane</keyword>
<gene>
    <name evidence="8" type="ORF">JHE00_00485</name>
</gene>
<sequence>MTSGLRLLQVAAFTSSVDRLTIAAMLTVIATGVGASVDEVSRAAAAYFLCYGIAQFGWAIVSDRLGRVRTMRLAMLLAAVGGLASAAAPSIDWLIAARGVTGACFAAAIPSALVYIGDTVPVRVRQAPLTDLMTSTALGITAATVCAGALADFTSWRVAFALTGVAAGVLAVLLRKLAEPDLAAPAPVGASLRAVLGDRWGALVLMLALTEGFVLLGPLTFFPSTLQAAGLGVTLSGLLTAAYGIAVLVFARVVKRRSRSTAPARLILIGGLLAIAAYTGLTLDQSVVPTVAACVLLGGGWAFLHSTMQTWATDVAPGARATAVSLFATMLFCGSALGAAVAGPLVDEGRFGLIFALALAAAVPLTIVAATGRRRYTLRAAGS</sequence>
<comment type="subcellular location">
    <subcellularLocation>
        <location evidence="1">Cell membrane</location>
        <topology evidence="1">Multi-pass membrane protein</topology>
    </subcellularLocation>
</comment>
<accession>A0A934QM33</accession>
<dbReference type="InterPro" id="IPR036259">
    <property type="entry name" value="MFS_trans_sf"/>
</dbReference>
<dbReference type="GO" id="GO:0005886">
    <property type="term" value="C:plasma membrane"/>
    <property type="evidence" value="ECO:0007669"/>
    <property type="project" value="UniProtKB-SubCell"/>
</dbReference>
<dbReference type="EMBL" id="JAENJH010000001">
    <property type="protein sequence ID" value="MBK1782781.1"/>
    <property type="molecule type" value="Genomic_DNA"/>
</dbReference>
<organism evidence="8 9">
    <name type="scientific">Prauserella cavernicola</name>
    <dbReference type="NCBI Taxonomy" id="2800127"/>
    <lineage>
        <taxon>Bacteria</taxon>
        <taxon>Bacillati</taxon>
        <taxon>Actinomycetota</taxon>
        <taxon>Actinomycetes</taxon>
        <taxon>Pseudonocardiales</taxon>
        <taxon>Pseudonocardiaceae</taxon>
        <taxon>Prauserella</taxon>
    </lineage>
</organism>
<name>A0A934QM33_9PSEU</name>
<evidence type="ECO:0000313" key="9">
    <source>
        <dbReference type="Proteomes" id="UP000635245"/>
    </source>
</evidence>
<feature type="transmembrane region" description="Helical" evidence="6">
    <location>
        <begin position="287"/>
        <end position="304"/>
    </location>
</feature>
<dbReference type="InterPro" id="IPR011701">
    <property type="entry name" value="MFS"/>
</dbReference>
<dbReference type="PROSITE" id="PS50850">
    <property type="entry name" value="MFS"/>
    <property type="match status" value="1"/>
</dbReference>
<evidence type="ECO:0000256" key="6">
    <source>
        <dbReference type="SAM" id="Phobius"/>
    </source>
</evidence>
<evidence type="ECO:0000256" key="4">
    <source>
        <dbReference type="ARBA" id="ARBA00022989"/>
    </source>
</evidence>
<feature type="transmembrane region" description="Helical" evidence="6">
    <location>
        <begin position="228"/>
        <end position="250"/>
    </location>
</feature>
<keyword evidence="2" id="KW-1003">Cell membrane</keyword>
<feature type="transmembrane region" description="Helical" evidence="6">
    <location>
        <begin position="262"/>
        <end position="281"/>
    </location>
</feature>
<feature type="transmembrane region" description="Helical" evidence="6">
    <location>
        <begin position="97"/>
        <end position="117"/>
    </location>
</feature>
<dbReference type="PANTHER" id="PTHR43124:SF3">
    <property type="entry name" value="CHLORAMPHENICOL EFFLUX PUMP RV0191"/>
    <property type="match status" value="1"/>
</dbReference>
<dbReference type="GO" id="GO:0022857">
    <property type="term" value="F:transmembrane transporter activity"/>
    <property type="evidence" value="ECO:0007669"/>
    <property type="project" value="InterPro"/>
</dbReference>
<evidence type="ECO:0000256" key="1">
    <source>
        <dbReference type="ARBA" id="ARBA00004651"/>
    </source>
</evidence>
<reference evidence="8" key="1">
    <citation type="submission" date="2020-12" db="EMBL/GenBank/DDBJ databases">
        <title>Prauserella sp. ASG 168, a novel actinomycete isolated from cave rock.</title>
        <authorList>
            <person name="Suriyachadkun C."/>
        </authorList>
    </citation>
    <scope>NUCLEOTIDE SEQUENCE</scope>
    <source>
        <strain evidence="8">ASG 168</strain>
    </source>
</reference>
<feature type="transmembrane region" description="Helical" evidence="6">
    <location>
        <begin position="73"/>
        <end position="91"/>
    </location>
</feature>
<feature type="transmembrane region" description="Helical" evidence="6">
    <location>
        <begin position="324"/>
        <end position="345"/>
    </location>
</feature>
<dbReference type="Gene3D" id="1.20.1250.20">
    <property type="entry name" value="MFS general substrate transporter like domains"/>
    <property type="match status" value="1"/>
</dbReference>
<feature type="transmembrane region" description="Helical" evidence="6">
    <location>
        <begin position="200"/>
        <end position="222"/>
    </location>
</feature>
<feature type="transmembrane region" description="Helical" evidence="6">
    <location>
        <begin position="156"/>
        <end position="174"/>
    </location>
</feature>
<evidence type="ECO:0000313" key="8">
    <source>
        <dbReference type="EMBL" id="MBK1782781.1"/>
    </source>
</evidence>
<proteinExistence type="predicted"/>
<feature type="domain" description="Major facilitator superfamily (MFS) profile" evidence="7">
    <location>
        <begin position="4"/>
        <end position="376"/>
    </location>
</feature>
<dbReference type="AlphaFoldDB" id="A0A934QM33"/>
<dbReference type="SUPFAM" id="SSF103473">
    <property type="entry name" value="MFS general substrate transporter"/>
    <property type="match status" value="1"/>
</dbReference>
<keyword evidence="4 6" id="KW-1133">Transmembrane helix</keyword>
<feature type="transmembrane region" description="Helical" evidence="6">
    <location>
        <begin position="351"/>
        <end position="370"/>
    </location>
</feature>
<keyword evidence="9" id="KW-1185">Reference proteome</keyword>
<dbReference type="PANTHER" id="PTHR43124">
    <property type="entry name" value="PURINE EFFLUX PUMP PBUE"/>
    <property type="match status" value="1"/>
</dbReference>
<comment type="caution">
    <text evidence="8">The sequence shown here is derived from an EMBL/GenBank/DDBJ whole genome shotgun (WGS) entry which is preliminary data.</text>
</comment>
<dbReference type="Pfam" id="PF07690">
    <property type="entry name" value="MFS_1"/>
    <property type="match status" value="1"/>
</dbReference>
<dbReference type="InterPro" id="IPR020846">
    <property type="entry name" value="MFS_dom"/>
</dbReference>
<dbReference type="InterPro" id="IPR050189">
    <property type="entry name" value="MFS_Efflux_Transporters"/>
</dbReference>
<keyword evidence="5 6" id="KW-0472">Membrane</keyword>
<protein>
    <submittedName>
        <fullName evidence="8">MFS transporter</fullName>
    </submittedName>
</protein>